<evidence type="ECO:0000256" key="5">
    <source>
        <dbReference type="ARBA" id="ARBA00022801"/>
    </source>
</evidence>
<dbReference type="Gene3D" id="3.30.920.30">
    <property type="entry name" value="Hypothetical protein"/>
    <property type="match status" value="1"/>
</dbReference>
<keyword evidence="2" id="KW-1277">Toxin-antitoxin system</keyword>
<comment type="caution">
    <text evidence="8">The sequence shown here is derived from an EMBL/GenBank/DDBJ whole genome shotgun (WGS) entry which is preliminary data.</text>
</comment>
<dbReference type="Pfam" id="PF07927">
    <property type="entry name" value="HicA_toxin"/>
    <property type="match status" value="1"/>
</dbReference>
<dbReference type="Proteomes" id="UP001171945">
    <property type="component" value="Unassembled WGS sequence"/>
</dbReference>
<comment type="similarity">
    <text evidence="1">Belongs to the HicA mRNA interferase family.</text>
</comment>
<evidence type="ECO:0000313" key="9">
    <source>
        <dbReference type="Proteomes" id="UP001171945"/>
    </source>
</evidence>
<dbReference type="InterPro" id="IPR012933">
    <property type="entry name" value="HicA_mRNA_interferase"/>
</dbReference>
<name>A0ABT7VUD7_9GAMM</name>
<evidence type="ECO:0000256" key="3">
    <source>
        <dbReference type="ARBA" id="ARBA00022722"/>
    </source>
</evidence>
<proteinExistence type="inferred from homology"/>
<dbReference type="SUPFAM" id="SSF54786">
    <property type="entry name" value="YcfA/nrd intein domain"/>
    <property type="match status" value="1"/>
</dbReference>
<evidence type="ECO:0000256" key="7">
    <source>
        <dbReference type="ARBA" id="ARBA00023016"/>
    </source>
</evidence>
<gene>
    <name evidence="8" type="ORF">QUF54_07520</name>
</gene>
<evidence type="ECO:0000256" key="2">
    <source>
        <dbReference type="ARBA" id="ARBA00022649"/>
    </source>
</evidence>
<evidence type="ECO:0000256" key="4">
    <source>
        <dbReference type="ARBA" id="ARBA00022759"/>
    </source>
</evidence>
<evidence type="ECO:0000256" key="1">
    <source>
        <dbReference type="ARBA" id="ARBA00006620"/>
    </source>
</evidence>
<keyword evidence="6" id="KW-0694">RNA-binding</keyword>
<organism evidence="8 9">
    <name type="scientific">Candidatus Marithioploca araucensis</name>
    <dbReference type="NCBI Taxonomy" id="70273"/>
    <lineage>
        <taxon>Bacteria</taxon>
        <taxon>Pseudomonadati</taxon>
        <taxon>Pseudomonadota</taxon>
        <taxon>Gammaproteobacteria</taxon>
        <taxon>Thiotrichales</taxon>
        <taxon>Thiotrichaceae</taxon>
        <taxon>Candidatus Marithioploca</taxon>
    </lineage>
</organism>
<evidence type="ECO:0000313" key="8">
    <source>
        <dbReference type="EMBL" id="MDM8563186.1"/>
    </source>
</evidence>
<evidence type="ECO:0000256" key="6">
    <source>
        <dbReference type="ARBA" id="ARBA00022884"/>
    </source>
</evidence>
<keyword evidence="9" id="KW-1185">Reference proteome</keyword>
<keyword evidence="7" id="KW-0346">Stress response</keyword>
<sequence>MNFFQVKKLLINLGFSEITIRKGSHIVFKNPSHDSIIVLPPFSPQRFVSSRHIAAIRIIIVENNILDNNKFNQLISV</sequence>
<dbReference type="EMBL" id="JAUCGM010000496">
    <property type="protein sequence ID" value="MDM8563186.1"/>
    <property type="molecule type" value="Genomic_DNA"/>
</dbReference>
<keyword evidence="5" id="KW-0378">Hydrolase</keyword>
<protein>
    <submittedName>
        <fullName evidence="8">Type II toxin-antitoxin system HicA family toxin</fullName>
    </submittedName>
</protein>
<reference evidence="8" key="1">
    <citation type="submission" date="2023-06" db="EMBL/GenBank/DDBJ databases">
        <title>Uncultivated large filamentous bacteria from sulfidic sediments reveal new species and different genomic features in energy metabolism and defense.</title>
        <authorList>
            <person name="Fonseca A."/>
        </authorList>
    </citation>
    <scope>NUCLEOTIDE SEQUENCE</scope>
    <source>
        <strain evidence="8">HSG4</strain>
    </source>
</reference>
<keyword evidence="3" id="KW-0540">Nuclease</keyword>
<keyword evidence="4" id="KW-0255">Endonuclease</keyword>
<accession>A0ABT7VUD7</accession>
<dbReference type="InterPro" id="IPR038570">
    <property type="entry name" value="HicA_sf"/>
</dbReference>